<feature type="compositionally biased region" description="Basic residues" evidence="1">
    <location>
        <begin position="1"/>
        <end position="16"/>
    </location>
</feature>
<accession>A0A1R1SDQ3</accession>
<dbReference type="EMBL" id="ASQP01000338">
    <property type="protein sequence ID" value="OMI36393.1"/>
    <property type="molecule type" value="Genomic_DNA"/>
</dbReference>
<keyword evidence="3" id="KW-1185">Reference proteome</keyword>
<reference evidence="2 3" key="1">
    <citation type="submission" date="2013-05" db="EMBL/GenBank/DDBJ databases">
        <title>Genome sequence of Streptomyces sparsogenes DSM 40356.</title>
        <authorList>
            <person name="Coyne S."/>
            <person name="Seebeck F.P."/>
        </authorList>
    </citation>
    <scope>NUCLEOTIDE SEQUENCE [LARGE SCALE GENOMIC DNA]</scope>
    <source>
        <strain evidence="2 3">DSM 40356</strain>
    </source>
</reference>
<evidence type="ECO:0000313" key="2">
    <source>
        <dbReference type="EMBL" id="OMI36393.1"/>
    </source>
</evidence>
<dbReference type="Proteomes" id="UP000186168">
    <property type="component" value="Unassembled WGS sequence"/>
</dbReference>
<evidence type="ECO:0000256" key="1">
    <source>
        <dbReference type="SAM" id="MobiDB-lite"/>
    </source>
</evidence>
<feature type="region of interest" description="Disordered" evidence="1">
    <location>
        <begin position="1"/>
        <end position="22"/>
    </location>
</feature>
<dbReference type="AlphaFoldDB" id="A0A1R1SDQ3"/>
<name>A0A1R1SDQ3_9ACTN</name>
<sequence length="83" mass="8827">MRGRVRARGHRGRPRRQAAATARACRWTAAKVYPVAGRVAPPAVPIRNTEAPARRGKRASVIGITPCSTATTSHRAGPSSCRA</sequence>
<gene>
    <name evidence="2" type="ORF">SPAR_26401</name>
</gene>
<protein>
    <submittedName>
        <fullName evidence="2">Uncharacterized protein</fullName>
    </submittedName>
</protein>
<organism evidence="2 3">
    <name type="scientific">Streptomyces sparsogenes DSM 40356</name>
    <dbReference type="NCBI Taxonomy" id="1331668"/>
    <lineage>
        <taxon>Bacteria</taxon>
        <taxon>Bacillati</taxon>
        <taxon>Actinomycetota</taxon>
        <taxon>Actinomycetes</taxon>
        <taxon>Kitasatosporales</taxon>
        <taxon>Streptomycetaceae</taxon>
        <taxon>Streptomyces</taxon>
    </lineage>
</organism>
<proteinExistence type="predicted"/>
<evidence type="ECO:0000313" key="3">
    <source>
        <dbReference type="Proteomes" id="UP000186168"/>
    </source>
</evidence>
<comment type="caution">
    <text evidence="2">The sequence shown here is derived from an EMBL/GenBank/DDBJ whole genome shotgun (WGS) entry which is preliminary data.</text>
</comment>